<protein>
    <recommendedName>
        <fullName evidence="1">SMP-30/Gluconolactonase/LRE-like region domain-containing protein</fullName>
    </recommendedName>
</protein>
<gene>
    <name evidence="2" type="ORF">RMAR1173_LOCUS15070</name>
</gene>
<evidence type="ECO:0000313" key="2">
    <source>
        <dbReference type="EMBL" id="CAD9700697.1"/>
    </source>
</evidence>
<reference evidence="2" key="1">
    <citation type="submission" date="2021-01" db="EMBL/GenBank/DDBJ databases">
        <authorList>
            <person name="Corre E."/>
            <person name="Pelletier E."/>
            <person name="Niang G."/>
            <person name="Scheremetjew M."/>
            <person name="Finn R."/>
            <person name="Kale V."/>
            <person name="Holt S."/>
            <person name="Cochrane G."/>
            <person name="Meng A."/>
            <person name="Brown T."/>
            <person name="Cohen L."/>
        </authorList>
    </citation>
    <scope>NUCLEOTIDE SEQUENCE</scope>
    <source>
        <strain evidence="2">CCMP1243</strain>
    </source>
</reference>
<sequence length="285" mass="28869">MAAAAAAASLEASPVVTGMGPGICSPFFDANGTLHFASSMSGDIFAADISAGRAEKVTNSGGGVTGAAVDASGSLYLADPAQNAVLCVAAGDVKVVCASYEDRPFRGPHSVAFDSKGGMFFTDSGPLGETGLHNPKGSVYAVAQGPDGSYLKPLISESLAHPAGVAVSPDDRCIYVCEMMSNRILRLCQKPKGVYHASVFYQFSGGMGPSSVAVAPTGDVIVGLFDFNGLQRSGKVLCLGVDGSIQAEVHVPGPEVTGVAVSPNGRELYITEASTGALLFAPLSS</sequence>
<dbReference type="InterPro" id="IPR011042">
    <property type="entry name" value="6-blade_b-propeller_TolB-like"/>
</dbReference>
<feature type="domain" description="SMP-30/Gluconolactonase/LRE-like region" evidence="1">
    <location>
        <begin position="29"/>
        <end position="273"/>
    </location>
</feature>
<name>A0A7S2SI56_9STRA</name>
<dbReference type="Pfam" id="PF08450">
    <property type="entry name" value="SGL"/>
    <property type="match status" value="1"/>
</dbReference>
<proteinExistence type="predicted"/>
<dbReference type="PANTHER" id="PTHR47572">
    <property type="entry name" value="LIPOPROTEIN-RELATED"/>
    <property type="match status" value="1"/>
</dbReference>
<dbReference type="SUPFAM" id="SSF63829">
    <property type="entry name" value="Calcium-dependent phosphotriesterase"/>
    <property type="match status" value="1"/>
</dbReference>
<dbReference type="EMBL" id="HBHJ01022874">
    <property type="protein sequence ID" value="CAD9700697.1"/>
    <property type="molecule type" value="Transcribed_RNA"/>
</dbReference>
<dbReference type="InterPro" id="IPR013658">
    <property type="entry name" value="SGL"/>
</dbReference>
<accession>A0A7S2SI56</accession>
<dbReference type="PANTHER" id="PTHR47572:SF5">
    <property type="entry name" value="BLR2277 PROTEIN"/>
    <property type="match status" value="1"/>
</dbReference>
<dbReference type="AlphaFoldDB" id="A0A7S2SI56"/>
<organism evidence="2">
    <name type="scientific">Rhizochromulina marina</name>
    <dbReference type="NCBI Taxonomy" id="1034831"/>
    <lineage>
        <taxon>Eukaryota</taxon>
        <taxon>Sar</taxon>
        <taxon>Stramenopiles</taxon>
        <taxon>Ochrophyta</taxon>
        <taxon>Dictyochophyceae</taxon>
        <taxon>Rhizochromulinales</taxon>
        <taxon>Rhizochromulina</taxon>
    </lineage>
</organism>
<evidence type="ECO:0000259" key="1">
    <source>
        <dbReference type="Pfam" id="PF08450"/>
    </source>
</evidence>
<dbReference type="Gene3D" id="2.120.10.30">
    <property type="entry name" value="TolB, C-terminal domain"/>
    <property type="match status" value="1"/>
</dbReference>
<dbReference type="InterPro" id="IPR051262">
    <property type="entry name" value="SMP-30/CGR1_Lactonase"/>
</dbReference>